<gene>
    <name evidence="2" type="ORF">BUALT_Bualt08G0146200</name>
</gene>
<name>A0AAV6XDG1_9LAMI</name>
<dbReference type="PANTHER" id="PTHR47877:SF4">
    <property type="entry name" value="LATE EMBRYOGENESIS ABUNDANT PROTEIN ECP63"/>
    <property type="match status" value="1"/>
</dbReference>
<dbReference type="Proteomes" id="UP000826271">
    <property type="component" value="Unassembled WGS sequence"/>
</dbReference>
<feature type="region of interest" description="Disordered" evidence="1">
    <location>
        <begin position="1"/>
        <end position="43"/>
    </location>
</feature>
<accession>A0AAV6XDG1</accession>
<dbReference type="AlphaFoldDB" id="A0AAV6XDG1"/>
<protein>
    <submittedName>
        <fullName evidence="2">Uncharacterized protein</fullName>
    </submittedName>
</protein>
<feature type="compositionally biased region" description="Basic and acidic residues" evidence="1">
    <location>
        <begin position="24"/>
        <end position="34"/>
    </location>
</feature>
<proteinExistence type="predicted"/>
<reference evidence="2" key="1">
    <citation type="submission" date="2019-10" db="EMBL/GenBank/DDBJ databases">
        <authorList>
            <person name="Zhang R."/>
            <person name="Pan Y."/>
            <person name="Wang J."/>
            <person name="Ma R."/>
            <person name="Yu S."/>
        </authorList>
    </citation>
    <scope>NUCLEOTIDE SEQUENCE</scope>
    <source>
        <strain evidence="2">LA-IB0</strain>
        <tissue evidence="2">Leaf</tissue>
    </source>
</reference>
<evidence type="ECO:0000256" key="1">
    <source>
        <dbReference type="SAM" id="MobiDB-lite"/>
    </source>
</evidence>
<feature type="compositionally biased region" description="Basic and acidic residues" evidence="1">
    <location>
        <begin position="1"/>
        <end position="11"/>
    </location>
</feature>
<dbReference type="EMBL" id="WHWC01000008">
    <property type="protein sequence ID" value="KAG8378526.1"/>
    <property type="molecule type" value="Genomic_DNA"/>
</dbReference>
<sequence>MASRQATKEENAEAAARVAIDNLSDTRRHEEEQKTGSGILGSIMNRYEQVKEAVTTNKPHDDVDHDVTIEQDSSADETLAESGNISMVEIGQYTNYAAQKEEEPIKEIPPMDKAGEYNDNIAEKAKETKDNALQKAGEYEEYAMDKVQEETDVFSGRMAEVKELATAAARRAMDYFTGKAGDLDQKALDGGDINDEKYGETEFKAREKMQELKLNEEGVYDEAKQRAWADKETAADRGVAAKRNIYGAMGTVKDAIREKLTYPTGIVQEARASREYGGPKRGRGHKLVDEVEGGPSGPAAMPSARASG</sequence>
<comment type="caution">
    <text evidence="2">The sequence shown here is derived from an EMBL/GenBank/DDBJ whole genome shotgun (WGS) entry which is preliminary data.</text>
</comment>
<dbReference type="GO" id="GO:0005829">
    <property type="term" value="C:cytosol"/>
    <property type="evidence" value="ECO:0007669"/>
    <property type="project" value="TreeGrafter"/>
</dbReference>
<evidence type="ECO:0000313" key="2">
    <source>
        <dbReference type="EMBL" id="KAG8378526.1"/>
    </source>
</evidence>
<dbReference type="PANTHER" id="PTHR47877">
    <property type="entry name" value="LATE EMBRYOGENESIS ABUNDANT DOMAIN-CONTAINING PROTEIN / LEA DOMAIN-CONTAINING PROTEIN"/>
    <property type="match status" value="1"/>
</dbReference>
<dbReference type="GO" id="GO:0009631">
    <property type="term" value="P:cold acclimation"/>
    <property type="evidence" value="ECO:0007669"/>
    <property type="project" value="TreeGrafter"/>
</dbReference>
<evidence type="ECO:0000313" key="3">
    <source>
        <dbReference type="Proteomes" id="UP000826271"/>
    </source>
</evidence>
<feature type="region of interest" description="Disordered" evidence="1">
    <location>
        <begin position="270"/>
        <end position="308"/>
    </location>
</feature>
<keyword evidence="3" id="KW-1185">Reference proteome</keyword>
<organism evidence="2 3">
    <name type="scientific">Buddleja alternifolia</name>
    <dbReference type="NCBI Taxonomy" id="168488"/>
    <lineage>
        <taxon>Eukaryota</taxon>
        <taxon>Viridiplantae</taxon>
        <taxon>Streptophyta</taxon>
        <taxon>Embryophyta</taxon>
        <taxon>Tracheophyta</taxon>
        <taxon>Spermatophyta</taxon>
        <taxon>Magnoliopsida</taxon>
        <taxon>eudicotyledons</taxon>
        <taxon>Gunneridae</taxon>
        <taxon>Pentapetalae</taxon>
        <taxon>asterids</taxon>
        <taxon>lamiids</taxon>
        <taxon>Lamiales</taxon>
        <taxon>Scrophulariaceae</taxon>
        <taxon>Buddlejeae</taxon>
        <taxon>Buddleja</taxon>
    </lineage>
</organism>